<feature type="transmembrane region" description="Helical" evidence="6">
    <location>
        <begin position="182"/>
        <end position="201"/>
    </location>
</feature>
<feature type="transmembrane region" description="Helical" evidence="6">
    <location>
        <begin position="142"/>
        <end position="162"/>
    </location>
</feature>
<keyword evidence="3 6" id="KW-1133">Transmembrane helix</keyword>
<evidence type="ECO:0000313" key="7">
    <source>
        <dbReference type="EMBL" id="KAG4424859.1"/>
    </source>
</evidence>
<protein>
    <recommendedName>
        <fullName evidence="9">RTA1-domain-containing protein</fullName>
    </recommendedName>
</protein>
<dbReference type="GO" id="GO:0000324">
    <property type="term" value="C:fungal-type vacuole"/>
    <property type="evidence" value="ECO:0007669"/>
    <property type="project" value="TreeGrafter"/>
</dbReference>
<evidence type="ECO:0008006" key="9">
    <source>
        <dbReference type="Google" id="ProtNLM"/>
    </source>
</evidence>
<dbReference type="Pfam" id="PF04479">
    <property type="entry name" value="RTA1"/>
    <property type="match status" value="1"/>
</dbReference>
<proteinExistence type="predicted"/>
<organism evidence="7 8">
    <name type="scientific">Cadophora malorum</name>
    <dbReference type="NCBI Taxonomy" id="108018"/>
    <lineage>
        <taxon>Eukaryota</taxon>
        <taxon>Fungi</taxon>
        <taxon>Dikarya</taxon>
        <taxon>Ascomycota</taxon>
        <taxon>Pezizomycotina</taxon>
        <taxon>Leotiomycetes</taxon>
        <taxon>Helotiales</taxon>
        <taxon>Ploettnerulaceae</taxon>
        <taxon>Cadophora</taxon>
    </lineage>
</organism>
<gene>
    <name evidence="7" type="ORF">IFR04_002019</name>
</gene>
<evidence type="ECO:0000256" key="5">
    <source>
        <dbReference type="SAM" id="MobiDB-lite"/>
    </source>
</evidence>
<evidence type="ECO:0000256" key="2">
    <source>
        <dbReference type="ARBA" id="ARBA00022692"/>
    </source>
</evidence>
<keyword evidence="4 6" id="KW-0472">Membrane</keyword>
<dbReference type="InterPro" id="IPR007568">
    <property type="entry name" value="RTA1"/>
</dbReference>
<evidence type="ECO:0000256" key="3">
    <source>
        <dbReference type="ARBA" id="ARBA00022989"/>
    </source>
</evidence>
<comment type="caution">
    <text evidence="7">The sequence shown here is derived from an EMBL/GenBank/DDBJ whole genome shotgun (WGS) entry which is preliminary data.</text>
</comment>
<feature type="region of interest" description="Disordered" evidence="5">
    <location>
        <begin position="321"/>
        <end position="342"/>
    </location>
</feature>
<feature type="transmembrane region" description="Helical" evidence="6">
    <location>
        <begin position="43"/>
        <end position="61"/>
    </location>
</feature>
<reference evidence="7" key="1">
    <citation type="submission" date="2021-02" db="EMBL/GenBank/DDBJ databases">
        <title>Genome sequence Cadophora malorum strain M34.</title>
        <authorList>
            <person name="Stefanovic E."/>
            <person name="Vu D."/>
            <person name="Scully C."/>
            <person name="Dijksterhuis J."/>
            <person name="Roader J."/>
            <person name="Houbraken J."/>
        </authorList>
    </citation>
    <scope>NUCLEOTIDE SEQUENCE</scope>
    <source>
        <strain evidence="7">M34</strain>
    </source>
</reference>
<keyword evidence="2 6" id="KW-0812">Transmembrane</keyword>
<dbReference type="OrthoDB" id="4521223at2759"/>
<evidence type="ECO:0000313" key="8">
    <source>
        <dbReference type="Proteomes" id="UP000664132"/>
    </source>
</evidence>
<dbReference type="PANTHER" id="PTHR31465">
    <property type="entry name" value="PROTEIN RTA1-RELATED"/>
    <property type="match status" value="1"/>
</dbReference>
<keyword evidence="8" id="KW-1185">Reference proteome</keyword>
<evidence type="ECO:0000256" key="6">
    <source>
        <dbReference type="SAM" id="Phobius"/>
    </source>
</evidence>
<evidence type="ECO:0000256" key="1">
    <source>
        <dbReference type="ARBA" id="ARBA00004141"/>
    </source>
</evidence>
<name>A0A8H7WH92_9HELO</name>
<evidence type="ECO:0000256" key="4">
    <source>
        <dbReference type="ARBA" id="ARBA00023136"/>
    </source>
</evidence>
<dbReference type="Proteomes" id="UP000664132">
    <property type="component" value="Unassembled WGS sequence"/>
</dbReference>
<dbReference type="PANTHER" id="PTHR31465:SF9">
    <property type="entry name" value="SPHINGOID LONG-CHAIN BASE TRANSPORTER RSB1"/>
    <property type="match status" value="1"/>
</dbReference>
<comment type="subcellular location">
    <subcellularLocation>
        <location evidence="1">Membrane</location>
        <topology evidence="1">Multi-pass membrane protein</topology>
    </subcellularLocation>
</comment>
<feature type="transmembrane region" description="Helical" evidence="6">
    <location>
        <begin position="68"/>
        <end position="87"/>
    </location>
</feature>
<feature type="transmembrane region" description="Helical" evidence="6">
    <location>
        <begin position="232"/>
        <end position="253"/>
    </location>
</feature>
<dbReference type="AlphaFoldDB" id="A0A8H7WH92"/>
<feature type="transmembrane region" description="Helical" evidence="6">
    <location>
        <begin position="268"/>
        <end position="288"/>
    </location>
</feature>
<sequence>MPANVGGLEGIAPNITSLNQCTLELCSLDYASLRYVPNLGANATYLGIFVIVLIAQIVVWCRSRTHSYTFSMICGLILEVVGYAFRIVMRKHMFTDGPFLIQIIFITIAPVFFTAALYLTLSRVMTHYGIYNSRLSPKAYTIGFIASDFLALVLQSAGGAIAETANNRATSKAGTNVMVGGLAFQVASLVVFCVLAAEFFWKVKADRKHIRATNWAYGVPEKPAGDIDGLKTFLYAFTFATVLILIRSCFRVAELVHGFRSNLANDELAFMILEGGMVVVAATILTVFHPGRYFGRNTWRENGWGGELRNGRSSPELWKAESAGSSVHGSYENVSRPWPLQQ</sequence>
<accession>A0A8H7WH92</accession>
<feature type="transmembrane region" description="Helical" evidence="6">
    <location>
        <begin position="99"/>
        <end position="121"/>
    </location>
</feature>
<dbReference type="EMBL" id="JAFJYH010000016">
    <property type="protein sequence ID" value="KAG4424859.1"/>
    <property type="molecule type" value="Genomic_DNA"/>
</dbReference>
<dbReference type="GO" id="GO:0005886">
    <property type="term" value="C:plasma membrane"/>
    <property type="evidence" value="ECO:0007669"/>
    <property type="project" value="TreeGrafter"/>
</dbReference>